<keyword evidence="8" id="KW-1185">Reference proteome</keyword>
<keyword evidence="4" id="KW-0378">Hydrolase</keyword>
<evidence type="ECO:0000256" key="1">
    <source>
        <dbReference type="ARBA" id="ARBA00007074"/>
    </source>
</evidence>
<evidence type="ECO:0000256" key="2">
    <source>
        <dbReference type="ARBA" id="ARBA00022670"/>
    </source>
</evidence>
<proteinExistence type="inferred from homology"/>
<gene>
    <name evidence="7" type="ORF">RM531_13405</name>
</gene>
<dbReference type="Pfam" id="PF00877">
    <property type="entry name" value="NLPC_P60"/>
    <property type="match status" value="1"/>
</dbReference>
<keyword evidence="2" id="KW-0645">Protease</keyword>
<evidence type="ECO:0000313" key="8">
    <source>
        <dbReference type="Proteomes" id="UP001259982"/>
    </source>
</evidence>
<dbReference type="PROSITE" id="PS51257">
    <property type="entry name" value="PROKAR_LIPOPROTEIN"/>
    <property type="match status" value="1"/>
</dbReference>
<protein>
    <submittedName>
        <fullName evidence="7">NlpC/P60 family protein</fullName>
    </submittedName>
</protein>
<keyword evidence="3" id="KW-0732">Signal</keyword>
<keyword evidence="5" id="KW-0788">Thiol protease</keyword>
<dbReference type="InterPro" id="IPR052062">
    <property type="entry name" value="Murein_DD/LD_carboxypeptidase"/>
</dbReference>
<name>A0ABU3BB35_9GAMM</name>
<dbReference type="PANTHER" id="PTHR47360:SF1">
    <property type="entry name" value="ENDOPEPTIDASE NLPC-RELATED"/>
    <property type="match status" value="1"/>
</dbReference>
<evidence type="ECO:0000256" key="5">
    <source>
        <dbReference type="ARBA" id="ARBA00022807"/>
    </source>
</evidence>
<evidence type="ECO:0000313" key="7">
    <source>
        <dbReference type="EMBL" id="MDT0619469.1"/>
    </source>
</evidence>
<comment type="similarity">
    <text evidence="1">Belongs to the peptidase C40 family.</text>
</comment>
<dbReference type="Gene3D" id="3.90.1720.10">
    <property type="entry name" value="endopeptidase domain like (from Nostoc punctiforme)"/>
    <property type="match status" value="1"/>
</dbReference>
<dbReference type="RefSeq" id="WP_311659922.1">
    <property type="nucleotide sequence ID" value="NZ_JAVRHY010000015.1"/>
</dbReference>
<evidence type="ECO:0000256" key="3">
    <source>
        <dbReference type="ARBA" id="ARBA00022729"/>
    </source>
</evidence>
<dbReference type="PANTHER" id="PTHR47360">
    <property type="entry name" value="MUREIN DD-ENDOPEPTIDASE MEPS/MUREIN LD-CARBOXYPEPTIDASE"/>
    <property type="match status" value="1"/>
</dbReference>
<dbReference type="EMBL" id="JAVRHY010000015">
    <property type="protein sequence ID" value="MDT0619469.1"/>
    <property type="molecule type" value="Genomic_DNA"/>
</dbReference>
<evidence type="ECO:0000259" key="6">
    <source>
        <dbReference type="PROSITE" id="PS51935"/>
    </source>
</evidence>
<dbReference type="InterPro" id="IPR000064">
    <property type="entry name" value="NLP_P60_dom"/>
</dbReference>
<evidence type="ECO:0000256" key="4">
    <source>
        <dbReference type="ARBA" id="ARBA00022801"/>
    </source>
</evidence>
<dbReference type="InterPro" id="IPR038765">
    <property type="entry name" value="Papain-like_cys_pep_sf"/>
</dbReference>
<feature type="domain" description="NlpC/P60" evidence="6">
    <location>
        <begin position="40"/>
        <end position="159"/>
    </location>
</feature>
<comment type="caution">
    <text evidence="7">The sequence shown here is derived from an EMBL/GenBank/DDBJ whole genome shotgun (WGS) entry which is preliminary data.</text>
</comment>
<reference evidence="7 8" key="1">
    <citation type="submission" date="2023-09" db="EMBL/GenBank/DDBJ databases">
        <authorList>
            <person name="Rey-Velasco X."/>
        </authorList>
    </citation>
    <scope>NUCLEOTIDE SEQUENCE [LARGE SCALE GENOMIC DNA]</scope>
    <source>
        <strain evidence="7 8">P385</strain>
    </source>
</reference>
<organism evidence="7 8">
    <name type="scientific">Spectribacter acetivorans</name>
    <dbReference type="NCBI Taxonomy" id="3075603"/>
    <lineage>
        <taxon>Bacteria</taxon>
        <taxon>Pseudomonadati</taxon>
        <taxon>Pseudomonadota</taxon>
        <taxon>Gammaproteobacteria</taxon>
        <taxon>Salinisphaerales</taxon>
        <taxon>Salinisphaeraceae</taxon>
        <taxon>Spectribacter</taxon>
    </lineage>
</organism>
<dbReference type="Proteomes" id="UP001259982">
    <property type="component" value="Unassembled WGS sequence"/>
</dbReference>
<dbReference type="PROSITE" id="PS51935">
    <property type="entry name" value="NLPC_P60"/>
    <property type="match status" value="1"/>
</dbReference>
<accession>A0ABU3BB35</accession>
<dbReference type="SUPFAM" id="SSF54001">
    <property type="entry name" value="Cysteine proteinases"/>
    <property type="match status" value="1"/>
</dbReference>
<sequence length="161" mass="18110">MRQLAAAGLILLVGACSSTPDHRVPAVRVSDAGVAMDDTAAVRETLYAQLDDWRGTPYRLGGMTRDGVDCSAFVLRVFRDAFGIRLPRTTELQAFVGQPVEDHTAGDLVFFKTGWKQWHVGIYVEEYRFVHASTSQGVILSDLRNPYWAGHYWHSRRLRVD</sequence>